<evidence type="ECO:0000313" key="2">
    <source>
        <dbReference type="Proteomes" id="UP000290975"/>
    </source>
</evidence>
<dbReference type="EMBL" id="BBQY01000037">
    <property type="protein sequence ID" value="GBH32360.1"/>
    <property type="molecule type" value="Genomic_DNA"/>
</dbReference>
<dbReference type="RefSeq" id="WP_130754285.1">
    <property type="nucleotide sequence ID" value="NZ_BBQY01000037.1"/>
</dbReference>
<name>A0A401J6Z2_SPHXE</name>
<dbReference type="Proteomes" id="UP000290975">
    <property type="component" value="Unassembled WGS sequence"/>
</dbReference>
<comment type="caution">
    <text evidence="1">The sequence shown here is derived from an EMBL/GenBank/DDBJ whole genome shotgun (WGS) entry which is preliminary data.</text>
</comment>
<keyword evidence="2" id="KW-1185">Reference proteome</keyword>
<accession>A0A401J6Z2</accession>
<evidence type="ECO:0000313" key="1">
    <source>
        <dbReference type="EMBL" id="GBH32360.1"/>
    </source>
</evidence>
<gene>
    <name evidence="1" type="ORF">MBESOW_P3589</name>
</gene>
<protein>
    <recommendedName>
        <fullName evidence="3">Hemerythrin-like domain-containing protein</fullName>
    </recommendedName>
</protein>
<reference evidence="1 2" key="1">
    <citation type="submission" date="2014-12" db="EMBL/GenBank/DDBJ databases">
        <title>Whole genome sequencing of Sphingobium xenophagum OW59.</title>
        <authorList>
            <person name="Ohta Y."/>
            <person name="Nishi S."/>
            <person name="Hatada Y."/>
        </authorList>
    </citation>
    <scope>NUCLEOTIDE SEQUENCE [LARGE SCALE GENOMIC DNA]</scope>
    <source>
        <strain evidence="1 2">OW59</strain>
    </source>
</reference>
<proteinExistence type="predicted"/>
<sequence>MTEYLDVQHREMLDLARAILEVVEDFPARSSDKLNRARLALSRTVTAHCKAEAALLEQCSEQIKPEIMRRYHDELLAWRHDLIACNTDWPPERVWDEPAAFKAAFRKIVDALQARILWERIAIYPIILHKAA</sequence>
<evidence type="ECO:0008006" key="3">
    <source>
        <dbReference type="Google" id="ProtNLM"/>
    </source>
</evidence>
<dbReference type="AlphaFoldDB" id="A0A401J6Z2"/>
<organism evidence="1 2">
    <name type="scientific">Sphingobium xenophagum</name>
    <dbReference type="NCBI Taxonomy" id="121428"/>
    <lineage>
        <taxon>Bacteria</taxon>
        <taxon>Pseudomonadati</taxon>
        <taxon>Pseudomonadota</taxon>
        <taxon>Alphaproteobacteria</taxon>
        <taxon>Sphingomonadales</taxon>
        <taxon>Sphingomonadaceae</taxon>
        <taxon>Sphingobium</taxon>
    </lineage>
</organism>